<dbReference type="Gene3D" id="3.90.930.1">
    <property type="match status" value="1"/>
</dbReference>
<keyword evidence="2" id="KW-1185">Reference proteome</keyword>
<dbReference type="Pfam" id="PF07661">
    <property type="entry name" value="MORN_2"/>
    <property type="match status" value="2"/>
</dbReference>
<dbReference type="EMBL" id="VRUR01000001">
    <property type="protein sequence ID" value="TXN38162.1"/>
    <property type="molecule type" value="Genomic_DNA"/>
</dbReference>
<gene>
    <name evidence="1" type="ORF">FVB32_07670</name>
</gene>
<proteinExistence type="predicted"/>
<dbReference type="RefSeq" id="WP_147742794.1">
    <property type="nucleotide sequence ID" value="NZ_VRUR01000001.1"/>
</dbReference>
<dbReference type="InterPro" id="IPR011652">
    <property type="entry name" value="MORN_2"/>
</dbReference>
<protein>
    <recommendedName>
        <fullName evidence="3">MORN repeat variant</fullName>
    </recommendedName>
</protein>
<dbReference type="SUPFAM" id="SSF82185">
    <property type="entry name" value="Histone H3 K4-specific methyltransferase SET7/9 N-terminal domain"/>
    <property type="match status" value="1"/>
</dbReference>
<name>A0A5C8V8U2_9FLAO</name>
<comment type="caution">
    <text evidence="1">The sequence shown here is derived from an EMBL/GenBank/DDBJ whole genome shotgun (WGS) entry which is preliminary data.</text>
</comment>
<accession>A0A5C8V8U2</accession>
<evidence type="ECO:0000313" key="1">
    <source>
        <dbReference type="EMBL" id="TXN38162.1"/>
    </source>
</evidence>
<dbReference type="Proteomes" id="UP000321456">
    <property type="component" value="Unassembled WGS sequence"/>
</dbReference>
<dbReference type="AlphaFoldDB" id="A0A5C8V8U2"/>
<evidence type="ECO:0008006" key="3">
    <source>
        <dbReference type="Google" id="ProtNLM"/>
    </source>
</evidence>
<reference evidence="1 2" key="1">
    <citation type="submission" date="2019-08" db="EMBL/GenBank/DDBJ databases">
        <title>Professor.</title>
        <authorList>
            <person name="Park J.S."/>
        </authorList>
    </citation>
    <scope>NUCLEOTIDE SEQUENCE [LARGE SCALE GENOMIC DNA]</scope>
    <source>
        <strain evidence="1 2">176CP5-101</strain>
    </source>
</reference>
<organism evidence="1 2">
    <name type="scientific">Flagellimonas hymeniacidonis</name>
    <dbReference type="NCBI Taxonomy" id="2603628"/>
    <lineage>
        <taxon>Bacteria</taxon>
        <taxon>Pseudomonadati</taxon>
        <taxon>Bacteroidota</taxon>
        <taxon>Flavobacteriia</taxon>
        <taxon>Flavobacteriales</taxon>
        <taxon>Flavobacteriaceae</taxon>
        <taxon>Flagellimonas</taxon>
    </lineage>
</organism>
<evidence type="ECO:0000313" key="2">
    <source>
        <dbReference type="Proteomes" id="UP000321456"/>
    </source>
</evidence>
<sequence length="160" mass="19431">MLRFLITGLLLLGIYSEDTFKKEYHREFHENGKIKAQGWKNGDSREDFWKFYFPNGKIMEQGHFRNNQRVGYWYFYTKDGILDMEGHYSKNKMVKWWLFYDDKGHVNHKCQLQKGIKNGYCLKYKNEKLTSAEKYNNGKKIKEWHNFSSFKKENKLSDLK</sequence>